<organism evidence="1 2">
    <name type="scientific">Trichinella nativa</name>
    <dbReference type="NCBI Taxonomy" id="6335"/>
    <lineage>
        <taxon>Eukaryota</taxon>
        <taxon>Metazoa</taxon>
        <taxon>Ecdysozoa</taxon>
        <taxon>Nematoda</taxon>
        <taxon>Enoplea</taxon>
        <taxon>Dorylaimia</taxon>
        <taxon>Trichinellida</taxon>
        <taxon>Trichinellidae</taxon>
        <taxon>Trichinella</taxon>
    </lineage>
</organism>
<accession>A0A1Y3EEJ7</accession>
<dbReference type="AlphaFoldDB" id="A0A1Y3EEJ7"/>
<gene>
    <name evidence="1" type="ORF">D917_09681</name>
</gene>
<proteinExistence type="predicted"/>
<name>A0A1Y3EEJ7_9BILA</name>
<protein>
    <submittedName>
        <fullName evidence="1">Uncharacterized protein</fullName>
    </submittedName>
</protein>
<dbReference type="EMBL" id="LVZM01014483">
    <property type="protein sequence ID" value="OUC43583.1"/>
    <property type="molecule type" value="Genomic_DNA"/>
</dbReference>
<dbReference type="Proteomes" id="UP000243006">
    <property type="component" value="Unassembled WGS sequence"/>
</dbReference>
<comment type="caution">
    <text evidence="1">The sequence shown here is derived from an EMBL/GenBank/DDBJ whole genome shotgun (WGS) entry which is preliminary data.</text>
</comment>
<reference evidence="1 2" key="1">
    <citation type="submission" date="2015-04" db="EMBL/GenBank/DDBJ databases">
        <title>Draft genome of the roundworm Trichinella nativa.</title>
        <authorList>
            <person name="Mitreva M."/>
        </authorList>
    </citation>
    <scope>NUCLEOTIDE SEQUENCE [LARGE SCALE GENOMIC DNA]</scope>
    <source>
        <strain evidence="1 2">ISS45</strain>
    </source>
</reference>
<evidence type="ECO:0000313" key="2">
    <source>
        <dbReference type="Proteomes" id="UP000243006"/>
    </source>
</evidence>
<evidence type="ECO:0000313" key="1">
    <source>
        <dbReference type="EMBL" id="OUC43583.1"/>
    </source>
</evidence>
<sequence length="110" mass="12099">MQIFAHISTCSRCHALVGSSKSIRYSQWNIDNNEIVDKIDFTQLFNCMHNRCMSQAIVAMKFSFDRLSGLSSSSAAASAASAYIIAVGEKFFYASLQAAFGTSNLRDPVE</sequence>